<protein>
    <submittedName>
        <fullName evidence="11">Proline/ectoine tranporter ProP</fullName>
    </submittedName>
</protein>
<feature type="transmembrane region" description="Helical" evidence="9">
    <location>
        <begin position="361"/>
        <end position="381"/>
    </location>
</feature>
<keyword evidence="8 9" id="KW-0472">Membrane</keyword>
<feature type="transmembrane region" description="Helical" evidence="9">
    <location>
        <begin position="47"/>
        <end position="65"/>
    </location>
</feature>
<comment type="subcellular location">
    <subcellularLocation>
        <location evidence="1">Cell membrane</location>
        <topology evidence="1">Multi-pass membrane protein</topology>
    </subcellularLocation>
</comment>
<dbReference type="AlphaFoldDB" id="Q8FM18"/>
<organism evidence="11 12">
    <name type="scientific">Corynebacterium efficiens (strain DSM 44549 / YS-314 / AJ 12310 / JCM 11189 / NBRC 100395)</name>
    <dbReference type="NCBI Taxonomy" id="196164"/>
    <lineage>
        <taxon>Bacteria</taxon>
        <taxon>Bacillati</taxon>
        <taxon>Actinomycetota</taxon>
        <taxon>Actinomycetes</taxon>
        <taxon>Mycobacteriales</taxon>
        <taxon>Corynebacteriaceae</taxon>
        <taxon>Corynebacterium</taxon>
    </lineage>
</organism>
<keyword evidence="3" id="KW-0813">Transport</keyword>
<dbReference type="PANTHER" id="PTHR43528">
    <property type="entry name" value="ALPHA-KETOGLUTARATE PERMEASE"/>
    <property type="match status" value="1"/>
</dbReference>
<keyword evidence="7 9" id="KW-1133">Transmembrane helix</keyword>
<dbReference type="InterPro" id="IPR051084">
    <property type="entry name" value="H+-coupled_symporters"/>
</dbReference>
<dbReference type="PROSITE" id="PS00217">
    <property type="entry name" value="SUGAR_TRANSPORT_2"/>
    <property type="match status" value="1"/>
</dbReference>
<evidence type="ECO:0000256" key="2">
    <source>
        <dbReference type="ARBA" id="ARBA00008240"/>
    </source>
</evidence>
<name>Q8FM18_COREF</name>
<comment type="similarity">
    <text evidence="2">Belongs to the major facilitator superfamily. Metabolite:H+ Symporter (MHS) family (TC 2.A.1.6) family.</text>
</comment>
<feature type="transmembrane region" description="Helical" evidence="9">
    <location>
        <begin position="429"/>
        <end position="449"/>
    </location>
</feature>
<accession>C8NJK2</accession>
<dbReference type="Gene3D" id="1.20.1250.20">
    <property type="entry name" value="MFS general substrate transporter like domains"/>
    <property type="match status" value="2"/>
</dbReference>
<evidence type="ECO:0000256" key="1">
    <source>
        <dbReference type="ARBA" id="ARBA00004651"/>
    </source>
</evidence>
<dbReference type="PROSITE" id="PS00216">
    <property type="entry name" value="SUGAR_TRANSPORT_1"/>
    <property type="match status" value="1"/>
</dbReference>
<keyword evidence="5 9" id="KW-0812">Transmembrane</keyword>
<dbReference type="GO" id="GO:0005886">
    <property type="term" value="C:plasma membrane"/>
    <property type="evidence" value="ECO:0007669"/>
    <property type="project" value="UniProtKB-SubCell"/>
</dbReference>
<dbReference type="PANTHER" id="PTHR43528:SF1">
    <property type="entry name" value="ALPHA-KETOGLUTARATE PERMEASE"/>
    <property type="match status" value="1"/>
</dbReference>
<evidence type="ECO:0000259" key="10">
    <source>
        <dbReference type="PROSITE" id="PS50850"/>
    </source>
</evidence>
<evidence type="ECO:0000256" key="4">
    <source>
        <dbReference type="ARBA" id="ARBA00022475"/>
    </source>
</evidence>
<feature type="transmembrane region" description="Helical" evidence="9">
    <location>
        <begin position="401"/>
        <end position="423"/>
    </location>
</feature>
<dbReference type="PROSITE" id="PS50850">
    <property type="entry name" value="MFS"/>
    <property type="match status" value="1"/>
</dbReference>
<evidence type="ECO:0000256" key="9">
    <source>
        <dbReference type="SAM" id="Phobius"/>
    </source>
</evidence>
<evidence type="ECO:0000256" key="3">
    <source>
        <dbReference type="ARBA" id="ARBA00022448"/>
    </source>
</evidence>
<dbReference type="OrthoDB" id="8953821at2"/>
<sequence length="501" mass="54310">MSPIKFHNKTENKPRLTVDDVNVVPPKKLKPAIGGSVVGNFMEWYDFGIYGYLTVTMTVVFTQGLPTEWQLLAVMFGFAVSYLVRPLGGFVLGPLGDKIGRQKVLYVTMAMMAIATALIGLLPTAASIGGWALILLYVLKLFQGFSTGGEYAGATTYVSEFSPDRRRGYYSSFLDLGSYTGFAAGATVVAVTTWVTTHFWGPTAMEDFGWRIPFLTAIPLGIIAVYIRTRIPETPAFENQGEDADGQPDNPEDPYSRLSLLGVVRHHWRPLLIAIAIAAAANTAGYALTSYMPVYLETHIGMHSASAAMVTVPVLIIMALCLPAVGKISDQVGRKPVYWFAVVFTLVMMVPAFMIMNTGTLWGVVIALCIVAVSTGTYVSLSASAIPAMFPTASRFSGMGISYNLAVSLFGGTTPLITQFLLQRTGLDIVPALYIMAFSAVAAIALLFMPETAKRPLPGSFPTVETKQEAKEIVANQDRDPLIVIEQMPFPENRVPEPARV</sequence>
<dbReference type="Pfam" id="PF07690">
    <property type="entry name" value="MFS_1"/>
    <property type="match status" value="1"/>
</dbReference>
<dbReference type="SUPFAM" id="SSF103473">
    <property type="entry name" value="MFS general substrate transporter"/>
    <property type="match status" value="1"/>
</dbReference>
<dbReference type="InterPro" id="IPR005829">
    <property type="entry name" value="Sugar_transporter_CS"/>
</dbReference>
<keyword evidence="4" id="KW-1003">Cell membrane</keyword>
<dbReference type="GO" id="GO:0015293">
    <property type="term" value="F:symporter activity"/>
    <property type="evidence" value="ECO:0007669"/>
    <property type="project" value="UniProtKB-KW"/>
</dbReference>
<accession>Q8FM18</accession>
<evidence type="ECO:0000313" key="12">
    <source>
        <dbReference type="Proteomes" id="UP000001409"/>
    </source>
</evidence>
<feature type="transmembrane region" description="Helical" evidence="9">
    <location>
        <begin position="128"/>
        <end position="152"/>
    </location>
</feature>
<evidence type="ECO:0000313" key="11">
    <source>
        <dbReference type="EMBL" id="BAC19499.1"/>
    </source>
</evidence>
<feature type="transmembrane region" description="Helical" evidence="9">
    <location>
        <begin position="271"/>
        <end position="292"/>
    </location>
</feature>
<dbReference type="STRING" id="196164.gene:10743137"/>
<dbReference type="Proteomes" id="UP000001409">
    <property type="component" value="Chromosome"/>
</dbReference>
<feature type="transmembrane region" description="Helical" evidence="9">
    <location>
        <begin position="304"/>
        <end position="325"/>
    </location>
</feature>
<reference evidence="11 12" key="1">
    <citation type="journal article" date="2003" name="Genome Res.">
        <title>Comparative complete genome sequence analysis of the amino acid replacements responsible for the thermostability of Corynebacterium efficiens.</title>
        <authorList>
            <person name="Nishio Y."/>
            <person name="Nakamura Y."/>
            <person name="Kawarabayasi Y."/>
            <person name="Usuda Y."/>
            <person name="Kimura E."/>
            <person name="Sugimoto S."/>
            <person name="Matsui K."/>
            <person name="Yamagishi A."/>
            <person name="Kikuchi H."/>
            <person name="Ikeo K."/>
            <person name="Gojobori T."/>
        </authorList>
    </citation>
    <scope>NUCLEOTIDE SEQUENCE [LARGE SCALE GENOMIC DNA]</scope>
    <source>
        <strain evidence="12">DSM 44549 / YS-314 / AJ 12310 / JCM 11189 / NBRC 100395</strain>
    </source>
</reference>
<dbReference type="InterPro" id="IPR020846">
    <property type="entry name" value="MFS_dom"/>
</dbReference>
<feature type="transmembrane region" description="Helical" evidence="9">
    <location>
        <begin position="173"/>
        <end position="196"/>
    </location>
</feature>
<keyword evidence="12" id="KW-1185">Reference proteome</keyword>
<evidence type="ECO:0000256" key="5">
    <source>
        <dbReference type="ARBA" id="ARBA00022692"/>
    </source>
</evidence>
<dbReference type="HOGENOM" id="CLU_001265_39_0_11"/>
<feature type="transmembrane region" description="Helical" evidence="9">
    <location>
        <begin position="104"/>
        <end position="122"/>
    </location>
</feature>
<proteinExistence type="inferred from homology"/>
<dbReference type="KEGG" id="cef:CE2689"/>
<gene>
    <name evidence="11" type="primary">proP</name>
</gene>
<dbReference type="eggNOG" id="COG0477">
    <property type="taxonomic scope" value="Bacteria"/>
</dbReference>
<evidence type="ECO:0000256" key="8">
    <source>
        <dbReference type="ARBA" id="ARBA00023136"/>
    </source>
</evidence>
<feature type="domain" description="Major facilitator superfamily (MFS) profile" evidence="10">
    <location>
        <begin position="32"/>
        <end position="454"/>
    </location>
</feature>
<dbReference type="EMBL" id="BA000035">
    <property type="protein sequence ID" value="BAC19499.1"/>
    <property type="molecule type" value="Genomic_DNA"/>
</dbReference>
<dbReference type="InterPro" id="IPR036259">
    <property type="entry name" value="MFS_trans_sf"/>
</dbReference>
<feature type="transmembrane region" description="Helical" evidence="9">
    <location>
        <begin position="337"/>
        <end position="355"/>
    </location>
</feature>
<feature type="transmembrane region" description="Helical" evidence="9">
    <location>
        <begin position="208"/>
        <end position="227"/>
    </location>
</feature>
<dbReference type="RefSeq" id="WP_006768944.1">
    <property type="nucleotide sequence ID" value="NC_004369.1"/>
</dbReference>
<dbReference type="InterPro" id="IPR011701">
    <property type="entry name" value="MFS"/>
</dbReference>
<evidence type="ECO:0000256" key="7">
    <source>
        <dbReference type="ARBA" id="ARBA00022989"/>
    </source>
</evidence>
<keyword evidence="6" id="KW-0769">Symport</keyword>
<evidence type="ECO:0000256" key="6">
    <source>
        <dbReference type="ARBA" id="ARBA00022847"/>
    </source>
</evidence>
<feature type="transmembrane region" description="Helical" evidence="9">
    <location>
        <begin position="71"/>
        <end position="92"/>
    </location>
</feature>